<protein>
    <recommendedName>
        <fullName evidence="2">Increased DNA methylation 1 C-terminal domain-containing protein</fullName>
    </recommendedName>
</protein>
<reference evidence="3 4" key="1">
    <citation type="submission" date="2024-01" db="EMBL/GenBank/DDBJ databases">
        <title>The genomes of 5 underutilized Papilionoideae crops provide insights into root nodulation and disease resistanc.</title>
        <authorList>
            <person name="Jiang F."/>
        </authorList>
    </citation>
    <scope>NUCLEOTIDE SEQUENCE [LARGE SCALE GENOMIC DNA]</scope>
    <source>
        <strain evidence="3">LVBAO_FW01</strain>
        <tissue evidence="3">Leaves</tissue>
    </source>
</reference>
<dbReference type="PANTHER" id="PTHR46309">
    <property type="entry name" value="PHD FINGER PROTEIN 12"/>
    <property type="match status" value="1"/>
</dbReference>
<gene>
    <name evidence="3" type="ORF">VNO77_20000</name>
</gene>
<sequence length="162" mass="18599">MDECFLPIVDRGSGINLIHNVQHNSCGFYIAILEREDEINVAASIRFHGTKIVEILFIGTCHIYRFQGMCRRLFFSIELTLYFVKVEELVTPIIVELLDTWTAIFGFTHLDKSPRKEMRSLNMMTFLGIDVLHKLLLERVKHEGSEKMGKGNNGPIKTKNGK</sequence>
<feature type="region of interest" description="Disordered" evidence="1">
    <location>
        <begin position="143"/>
        <end position="162"/>
    </location>
</feature>
<dbReference type="GO" id="GO:0003714">
    <property type="term" value="F:transcription corepressor activity"/>
    <property type="evidence" value="ECO:0007669"/>
    <property type="project" value="InterPro"/>
</dbReference>
<evidence type="ECO:0000256" key="1">
    <source>
        <dbReference type="SAM" id="MobiDB-lite"/>
    </source>
</evidence>
<dbReference type="InterPro" id="IPR056511">
    <property type="entry name" value="IDM1_C"/>
</dbReference>
<name>A0AAN9LRZ3_CANGL</name>
<organism evidence="3 4">
    <name type="scientific">Canavalia gladiata</name>
    <name type="common">Sword bean</name>
    <name type="synonym">Dolichos gladiatus</name>
    <dbReference type="NCBI Taxonomy" id="3824"/>
    <lineage>
        <taxon>Eukaryota</taxon>
        <taxon>Viridiplantae</taxon>
        <taxon>Streptophyta</taxon>
        <taxon>Embryophyta</taxon>
        <taxon>Tracheophyta</taxon>
        <taxon>Spermatophyta</taxon>
        <taxon>Magnoliopsida</taxon>
        <taxon>eudicotyledons</taxon>
        <taxon>Gunneridae</taxon>
        <taxon>Pentapetalae</taxon>
        <taxon>rosids</taxon>
        <taxon>fabids</taxon>
        <taxon>Fabales</taxon>
        <taxon>Fabaceae</taxon>
        <taxon>Papilionoideae</taxon>
        <taxon>50 kb inversion clade</taxon>
        <taxon>NPAAA clade</taxon>
        <taxon>indigoferoid/millettioid clade</taxon>
        <taxon>Phaseoleae</taxon>
        <taxon>Canavalia</taxon>
    </lineage>
</organism>
<dbReference type="EMBL" id="JAYMYQ010000004">
    <property type="protein sequence ID" value="KAK7339339.1"/>
    <property type="molecule type" value="Genomic_DNA"/>
</dbReference>
<evidence type="ECO:0000313" key="3">
    <source>
        <dbReference type="EMBL" id="KAK7339339.1"/>
    </source>
</evidence>
<dbReference type="GO" id="GO:0005634">
    <property type="term" value="C:nucleus"/>
    <property type="evidence" value="ECO:0007669"/>
    <property type="project" value="TreeGrafter"/>
</dbReference>
<dbReference type="AlphaFoldDB" id="A0AAN9LRZ3"/>
<accession>A0AAN9LRZ3</accession>
<keyword evidence="4" id="KW-1185">Reference proteome</keyword>
<feature type="domain" description="Increased DNA methylation 1 C-terminal" evidence="2">
    <location>
        <begin position="5"/>
        <end position="134"/>
    </location>
</feature>
<dbReference type="Pfam" id="PF23209">
    <property type="entry name" value="IDM1_C"/>
    <property type="match status" value="1"/>
</dbReference>
<dbReference type="Proteomes" id="UP001367508">
    <property type="component" value="Unassembled WGS sequence"/>
</dbReference>
<evidence type="ECO:0000259" key="2">
    <source>
        <dbReference type="Pfam" id="PF23209"/>
    </source>
</evidence>
<dbReference type="PANTHER" id="PTHR46309:SF1">
    <property type="entry name" value="PHD FINGER PROTEIN 12"/>
    <property type="match status" value="1"/>
</dbReference>
<dbReference type="InterPro" id="IPR042163">
    <property type="entry name" value="PHF12"/>
</dbReference>
<proteinExistence type="predicted"/>
<comment type="caution">
    <text evidence="3">The sequence shown here is derived from an EMBL/GenBank/DDBJ whole genome shotgun (WGS) entry which is preliminary data.</text>
</comment>
<dbReference type="GO" id="GO:0006357">
    <property type="term" value="P:regulation of transcription by RNA polymerase II"/>
    <property type="evidence" value="ECO:0007669"/>
    <property type="project" value="TreeGrafter"/>
</dbReference>
<evidence type="ECO:0000313" key="4">
    <source>
        <dbReference type="Proteomes" id="UP001367508"/>
    </source>
</evidence>